<accession>A0A9N7TXS3</accession>
<evidence type="ECO:0000313" key="3">
    <source>
        <dbReference type="Proteomes" id="UP001153269"/>
    </source>
</evidence>
<keyword evidence="3" id="KW-1185">Reference proteome</keyword>
<sequence>MNPAGRVGGGFFLLLEISTSCKSRATAVGTSSWIAICGSHVGGCGGGSSVVDSMLCQLIVVGMTDPLSRWSEIMVVDHDSKITTEVILLAADHRL</sequence>
<feature type="signal peptide" evidence="1">
    <location>
        <begin position="1"/>
        <end position="23"/>
    </location>
</feature>
<keyword evidence="1" id="KW-0732">Signal</keyword>
<evidence type="ECO:0008006" key="4">
    <source>
        <dbReference type="Google" id="ProtNLM"/>
    </source>
</evidence>
<proteinExistence type="predicted"/>
<comment type="caution">
    <text evidence="2">The sequence shown here is derived from an EMBL/GenBank/DDBJ whole genome shotgun (WGS) entry which is preliminary data.</text>
</comment>
<name>A0A9N7TXS3_PLEPL</name>
<feature type="chain" id="PRO_5040250359" description="Secreted protein" evidence="1">
    <location>
        <begin position="24"/>
        <end position="95"/>
    </location>
</feature>
<dbReference type="AlphaFoldDB" id="A0A9N7TXS3"/>
<reference evidence="2" key="1">
    <citation type="submission" date="2020-03" db="EMBL/GenBank/DDBJ databases">
        <authorList>
            <person name="Weist P."/>
        </authorList>
    </citation>
    <scope>NUCLEOTIDE SEQUENCE</scope>
</reference>
<gene>
    <name evidence="2" type="ORF">PLEPLA_LOCUS8517</name>
</gene>
<dbReference type="EMBL" id="CADEAL010000470">
    <property type="protein sequence ID" value="CAB1420642.1"/>
    <property type="molecule type" value="Genomic_DNA"/>
</dbReference>
<organism evidence="2 3">
    <name type="scientific">Pleuronectes platessa</name>
    <name type="common">European plaice</name>
    <dbReference type="NCBI Taxonomy" id="8262"/>
    <lineage>
        <taxon>Eukaryota</taxon>
        <taxon>Metazoa</taxon>
        <taxon>Chordata</taxon>
        <taxon>Craniata</taxon>
        <taxon>Vertebrata</taxon>
        <taxon>Euteleostomi</taxon>
        <taxon>Actinopterygii</taxon>
        <taxon>Neopterygii</taxon>
        <taxon>Teleostei</taxon>
        <taxon>Neoteleostei</taxon>
        <taxon>Acanthomorphata</taxon>
        <taxon>Carangaria</taxon>
        <taxon>Pleuronectiformes</taxon>
        <taxon>Pleuronectoidei</taxon>
        <taxon>Pleuronectidae</taxon>
        <taxon>Pleuronectes</taxon>
    </lineage>
</organism>
<protein>
    <recommendedName>
        <fullName evidence="4">Secreted protein</fullName>
    </recommendedName>
</protein>
<evidence type="ECO:0000256" key="1">
    <source>
        <dbReference type="SAM" id="SignalP"/>
    </source>
</evidence>
<evidence type="ECO:0000313" key="2">
    <source>
        <dbReference type="EMBL" id="CAB1420642.1"/>
    </source>
</evidence>
<dbReference type="Proteomes" id="UP001153269">
    <property type="component" value="Unassembled WGS sequence"/>
</dbReference>